<keyword evidence="2" id="KW-0472">Membrane</keyword>
<evidence type="ECO:0000256" key="2">
    <source>
        <dbReference type="SAM" id="Phobius"/>
    </source>
</evidence>
<proteinExistence type="predicted"/>
<accession>A0A516G6Y0</accession>
<feature type="region of interest" description="Disordered" evidence="1">
    <location>
        <begin position="29"/>
        <end position="116"/>
    </location>
</feature>
<keyword evidence="2" id="KW-1133">Transmembrane helix</keyword>
<feature type="compositionally biased region" description="Acidic residues" evidence="1">
    <location>
        <begin position="105"/>
        <end position="116"/>
    </location>
</feature>
<dbReference type="EMBL" id="CP041616">
    <property type="protein sequence ID" value="QDO87278.1"/>
    <property type="molecule type" value="Genomic_DNA"/>
</dbReference>
<dbReference type="RefSeq" id="WP_143781936.1">
    <property type="nucleotide sequence ID" value="NZ_CP041616.1"/>
</dbReference>
<evidence type="ECO:0000313" key="4">
    <source>
        <dbReference type="Proteomes" id="UP000315395"/>
    </source>
</evidence>
<reference evidence="3 4" key="1">
    <citation type="submission" date="2019-07" db="EMBL/GenBank/DDBJ databases">
        <title>complete genome sequencing of Ornithinimicrobium sp. H23M54.</title>
        <authorList>
            <person name="Bae J.-W."/>
            <person name="Lee S.-Y."/>
        </authorList>
    </citation>
    <scope>NUCLEOTIDE SEQUENCE [LARGE SCALE GENOMIC DNA]</scope>
    <source>
        <strain evidence="3 4">H23M54</strain>
    </source>
</reference>
<feature type="compositionally biased region" description="Basic and acidic residues" evidence="1">
    <location>
        <begin position="66"/>
        <end position="85"/>
    </location>
</feature>
<evidence type="ECO:0000313" key="3">
    <source>
        <dbReference type="EMBL" id="QDO87278.1"/>
    </source>
</evidence>
<protein>
    <submittedName>
        <fullName evidence="3">Uncharacterized protein</fullName>
    </submittedName>
</protein>
<name>A0A516G6Y0_9MICO</name>
<feature type="compositionally biased region" description="Basic and acidic residues" evidence="1">
    <location>
        <begin position="92"/>
        <end position="101"/>
    </location>
</feature>
<keyword evidence="2" id="KW-0812">Transmembrane</keyword>
<gene>
    <name evidence="3" type="ORF">FNH13_02140</name>
</gene>
<dbReference type="Proteomes" id="UP000315395">
    <property type="component" value="Chromosome"/>
</dbReference>
<sequence>MDDWLMWLLLAILVLLVLGAVWAFLNSKNKSRHREEAGHIRERATGGERYAEDREATARQAQQEADEAKEQARRVQEEADRREAQARAATQEARDHRDRVTDQYLEADEIDPDVKK</sequence>
<evidence type="ECO:0000256" key="1">
    <source>
        <dbReference type="SAM" id="MobiDB-lite"/>
    </source>
</evidence>
<organism evidence="3 4">
    <name type="scientific">Ornithinimicrobium ciconiae</name>
    <dbReference type="NCBI Taxonomy" id="2594265"/>
    <lineage>
        <taxon>Bacteria</taxon>
        <taxon>Bacillati</taxon>
        <taxon>Actinomycetota</taxon>
        <taxon>Actinomycetes</taxon>
        <taxon>Micrococcales</taxon>
        <taxon>Ornithinimicrobiaceae</taxon>
        <taxon>Ornithinimicrobium</taxon>
    </lineage>
</organism>
<keyword evidence="4" id="KW-1185">Reference proteome</keyword>
<dbReference type="KEGG" id="orz:FNH13_02140"/>
<dbReference type="AlphaFoldDB" id="A0A516G6Y0"/>
<feature type="compositionally biased region" description="Basic and acidic residues" evidence="1">
    <location>
        <begin position="33"/>
        <end position="57"/>
    </location>
</feature>
<feature type="transmembrane region" description="Helical" evidence="2">
    <location>
        <begin position="6"/>
        <end position="25"/>
    </location>
</feature>